<sequence>MWQSMMMILRSTLPSLPVFQKSPIPDSNSVRDIGFLAEPDLKFRAHTNRTVAQPRLRSSQILKSLQVQ</sequence>
<dbReference type="HOGENOM" id="CLU_2796418_0_0_1"/>
<proteinExistence type="predicted"/>
<gene>
    <name evidence="1" type="ORF">CRE_20894</name>
</gene>
<dbReference type="InParanoid" id="E3MV57"/>
<keyword evidence="2" id="KW-1185">Reference proteome</keyword>
<accession>E3MV57</accession>
<dbReference type="AlphaFoldDB" id="E3MV57"/>
<dbReference type="EMBL" id="DS268481">
    <property type="protein sequence ID" value="EFP09961.1"/>
    <property type="molecule type" value="Genomic_DNA"/>
</dbReference>
<organism evidence="2">
    <name type="scientific">Caenorhabditis remanei</name>
    <name type="common">Caenorhabditis vulgaris</name>
    <dbReference type="NCBI Taxonomy" id="31234"/>
    <lineage>
        <taxon>Eukaryota</taxon>
        <taxon>Metazoa</taxon>
        <taxon>Ecdysozoa</taxon>
        <taxon>Nematoda</taxon>
        <taxon>Chromadorea</taxon>
        <taxon>Rhabditida</taxon>
        <taxon>Rhabditina</taxon>
        <taxon>Rhabditomorpha</taxon>
        <taxon>Rhabditoidea</taxon>
        <taxon>Rhabditidae</taxon>
        <taxon>Peloderinae</taxon>
        <taxon>Caenorhabditis</taxon>
    </lineage>
</organism>
<dbReference type="Proteomes" id="UP000008281">
    <property type="component" value="Unassembled WGS sequence"/>
</dbReference>
<name>E3MV57_CAERE</name>
<reference evidence="1" key="1">
    <citation type="submission" date="2007-07" db="EMBL/GenBank/DDBJ databases">
        <title>PCAP assembly of the Caenorhabditis remanei genome.</title>
        <authorList>
            <consortium name="The Caenorhabditis remanei Sequencing Consortium"/>
            <person name="Wilson R.K."/>
        </authorList>
    </citation>
    <scope>NUCLEOTIDE SEQUENCE [LARGE SCALE GENOMIC DNA]</scope>
    <source>
        <strain evidence="1">PB4641</strain>
    </source>
</reference>
<evidence type="ECO:0000313" key="2">
    <source>
        <dbReference type="Proteomes" id="UP000008281"/>
    </source>
</evidence>
<protein>
    <submittedName>
        <fullName evidence="1">Uncharacterized protein</fullName>
    </submittedName>
</protein>
<evidence type="ECO:0000313" key="1">
    <source>
        <dbReference type="EMBL" id="EFP09961.1"/>
    </source>
</evidence>